<reference evidence="2 3" key="1">
    <citation type="submission" date="2018-01" db="EMBL/GenBank/DDBJ databases">
        <title>The draft genome sequence of Halioglobus lutimaris HF004.</title>
        <authorList>
            <person name="Du Z.-J."/>
            <person name="Shi M.-J."/>
        </authorList>
    </citation>
    <scope>NUCLEOTIDE SEQUENCE [LARGE SCALE GENOMIC DNA]</scope>
    <source>
        <strain evidence="2 3">HF004</strain>
    </source>
</reference>
<dbReference type="OrthoDB" id="5712538at2"/>
<accession>A0A2N5WYH4</accession>
<evidence type="ECO:0000313" key="2">
    <source>
        <dbReference type="EMBL" id="PLW67292.1"/>
    </source>
</evidence>
<gene>
    <name evidence="2" type="ORF">C0039_17795</name>
</gene>
<dbReference type="InterPro" id="IPR022028">
    <property type="entry name" value="DUF3604"/>
</dbReference>
<comment type="caution">
    <text evidence="2">The sequence shown here is derived from an EMBL/GenBank/DDBJ whole genome shotgun (WGS) entry which is preliminary data.</text>
</comment>
<feature type="signal peptide" evidence="1">
    <location>
        <begin position="1"/>
        <end position="20"/>
    </location>
</feature>
<evidence type="ECO:0000313" key="3">
    <source>
        <dbReference type="Proteomes" id="UP000235005"/>
    </source>
</evidence>
<feature type="chain" id="PRO_5014665940" description="DUF3604 domain-containing protein" evidence="1">
    <location>
        <begin position="21"/>
        <end position="678"/>
    </location>
</feature>
<sequence>MRHLPLLLLPALLTALPVMSEQETTATQATVKIPVALPERDYQPSEEREPCNNYDPLRRPHFGDTHVHTAWSFDANSQDTRNKPEDAYAFAKGERTGIQPYDENDQPMRHIQIDRPLDFTAVTDHSEFMAEMRMCTTEGSPGYWHPVCAIHRYFPQLTFATLAAYGLQGKKRWGFCGDDGEICFAQAADTWRDIQRAAEDAYDRSGDCSFTSFAAYEWTGTVGTGQNLHHNVVFKNHLVPDHALSWIESTSQVTLWDYLDKECLDEQPGCDAVVIPHNSNLSGGLMFETARIADRQIPAEPVTAEEASRRARWNTLFEVMQHKGSSECDNRLPTWSEDEYCGFEKLEYDSFGGKNTGTPGGIDAKWLMLLVDEEDRPQTKLPDESNFLRYALKKGLQQQAELGVNSFKFGLISATDTHIAAPGLAMEKNHPGHGGAGMGSRDELPRGLPDELEYGPGGLAVLYAEENTRDALFSAMQRREAYATSGTRPILRFFGGWDYAEDSCADSDMVARGYAGGVPMGGDLSAPITENAKPRFIVSAMADTGTAEYPGNPLQRIQLIKGWYESGELHERVVDVAGGDNNASVDTDTCDTSGDGHARLCTVWQDNDFNPRAQAFYYTRVLENPSCRWSQQFCVKAGVRCDDPATITEGMENCCSTGHQKVIQERAWSSPIWFTPAT</sequence>
<proteinExistence type="predicted"/>
<keyword evidence="3" id="KW-1185">Reference proteome</keyword>
<evidence type="ECO:0008006" key="4">
    <source>
        <dbReference type="Google" id="ProtNLM"/>
    </source>
</evidence>
<dbReference type="Pfam" id="PF12228">
    <property type="entry name" value="DUF3604"/>
    <property type="match status" value="1"/>
</dbReference>
<dbReference type="AlphaFoldDB" id="A0A2N5WYH4"/>
<keyword evidence="1" id="KW-0732">Signal</keyword>
<dbReference type="Proteomes" id="UP000235005">
    <property type="component" value="Unassembled WGS sequence"/>
</dbReference>
<protein>
    <recommendedName>
        <fullName evidence="4">DUF3604 domain-containing protein</fullName>
    </recommendedName>
</protein>
<dbReference type="RefSeq" id="WP_101518834.1">
    <property type="nucleotide sequence ID" value="NZ_PKUS01000032.1"/>
</dbReference>
<name>A0A2N5WYH4_9GAMM</name>
<evidence type="ECO:0000256" key="1">
    <source>
        <dbReference type="SAM" id="SignalP"/>
    </source>
</evidence>
<organism evidence="2 3">
    <name type="scientific">Pseudohalioglobus lutimaris</name>
    <dbReference type="NCBI Taxonomy" id="1737061"/>
    <lineage>
        <taxon>Bacteria</taxon>
        <taxon>Pseudomonadati</taxon>
        <taxon>Pseudomonadota</taxon>
        <taxon>Gammaproteobacteria</taxon>
        <taxon>Cellvibrionales</taxon>
        <taxon>Halieaceae</taxon>
        <taxon>Pseudohalioglobus</taxon>
    </lineage>
</organism>
<dbReference type="EMBL" id="PKUS01000032">
    <property type="protein sequence ID" value="PLW67292.1"/>
    <property type="molecule type" value="Genomic_DNA"/>
</dbReference>